<accession>A0AA88IPJ0</accession>
<dbReference type="EMBL" id="JAVHJS010000024">
    <property type="protein sequence ID" value="KAK2817738.1"/>
    <property type="molecule type" value="Genomic_DNA"/>
</dbReference>
<reference evidence="3" key="1">
    <citation type="submission" date="2023-08" db="EMBL/GenBank/DDBJ databases">
        <title>Pelteobagrus vachellii genome.</title>
        <authorList>
            <person name="Liu H."/>
        </authorList>
    </citation>
    <scope>NUCLEOTIDE SEQUENCE</scope>
    <source>
        <strain evidence="3">PRFRI_2022a</strain>
        <tissue evidence="3">Muscle</tissue>
    </source>
</reference>
<dbReference type="AlphaFoldDB" id="A0AA88IPJ0"/>
<sequence>MSYLKSSAELQDSKHTDAEVEQDEPDPNFRPRTKSNTQYWYLLQCKKLLKKHKLSEALALFEMEMLKVERLQPEEYNYTVLIGGCGRAGYIKKAFKLYNDMKKRGLEPSDASYTALFNACAESPWKQSALEQALKLRQELNRKNIPLNAITHHALLKTLARAGDLKACFQVLREMLQSRQAITQETFQYLLMCCVEDKEQGFRLALQVWHQMLSAGIKPDAQNYNILLRAARDCGIGDPALASTLLLRGREETQLTAQGKGQRSRLRERTRCDPEPLDVDALERRVLSDTPSDLTQSTLHSDSTQTQPIPVSSSSRLTLAIKSASTSQSVPNLLDPSTCHSDVVALATASTASDRLALIGNLDGFLNKMFSDGLKPSIKTLTLLMDVAKQSGVRLDVGFFNTLIRRAARAGDVEGAKALKALMLERKLHVNTQTFCSLALACRTQRDGLQLLTDMQACSVRANAHVFSALIGQATRRLDYVWLHELLHQMHQLQVAPNDVIINQLEFASRYPPTYDQYKTKKTYLEKINGFRGFYKQWLEFMPAQETPPPWEKHHEPETEIQQVGVESRQATSETTEILDDDVTITFSRKASVLPHARYDCTVSFSFTDSNISEPENINAAYCEQCFCYICDHPASQCEFWIVPGFYHCNAHKHSVYWKSLRDKRIMGYLHELKFTFNPRIWIRSSGMLKPPCRSLHTAWH</sequence>
<dbReference type="Gene3D" id="1.25.40.10">
    <property type="entry name" value="Tetratricopeptide repeat domain"/>
    <property type="match status" value="3"/>
</dbReference>
<evidence type="ECO:0000256" key="1">
    <source>
        <dbReference type="PROSITE-ProRule" id="PRU00708"/>
    </source>
</evidence>
<dbReference type="PANTHER" id="PTHR24014">
    <property type="entry name" value="2-OXOGLUTARATE AND IRON-DEPENDENT OXYGENASE DOMAIN-CONTAINING PROTEIN 2"/>
    <property type="match status" value="1"/>
</dbReference>
<keyword evidence="4" id="KW-1185">Reference proteome</keyword>
<dbReference type="FunFam" id="1.25.40.10:FF:000638">
    <property type="entry name" value="Pentatricopeptide repeat domain 1"/>
    <property type="match status" value="1"/>
</dbReference>
<dbReference type="Pfam" id="PF13041">
    <property type="entry name" value="PPR_2"/>
    <property type="match status" value="1"/>
</dbReference>
<feature type="repeat" description="PPR" evidence="1">
    <location>
        <begin position="148"/>
        <end position="182"/>
    </location>
</feature>
<dbReference type="InterPro" id="IPR002885">
    <property type="entry name" value="PPR_rpt"/>
</dbReference>
<dbReference type="NCBIfam" id="TIGR00756">
    <property type="entry name" value="PPR"/>
    <property type="match status" value="2"/>
</dbReference>
<feature type="compositionally biased region" description="Polar residues" evidence="2">
    <location>
        <begin position="289"/>
        <end position="312"/>
    </location>
</feature>
<comment type="caution">
    <text evidence="3">The sequence shown here is derived from an EMBL/GenBank/DDBJ whole genome shotgun (WGS) entry which is preliminary data.</text>
</comment>
<evidence type="ECO:0008006" key="5">
    <source>
        <dbReference type="Google" id="ProtNLM"/>
    </source>
</evidence>
<evidence type="ECO:0000256" key="2">
    <source>
        <dbReference type="SAM" id="MobiDB-lite"/>
    </source>
</evidence>
<dbReference type="GO" id="GO:0000049">
    <property type="term" value="F:tRNA binding"/>
    <property type="evidence" value="ECO:0007669"/>
    <property type="project" value="TreeGrafter"/>
</dbReference>
<evidence type="ECO:0000313" key="4">
    <source>
        <dbReference type="Proteomes" id="UP001187315"/>
    </source>
</evidence>
<feature type="compositionally biased region" description="Polar residues" evidence="2">
    <location>
        <begin position="1"/>
        <end position="10"/>
    </location>
</feature>
<feature type="repeat" description="PPR" evidence="1">
    <location>
        <begin position="74"/>
        <end position="108"/>
    </location>
</feature>
<dbReference type="Pfam" id="PF13812">
    <property type="entry name" value="PPR_3"/>
    <property type="match status" value="1"/>
</dbReference>
<dbReference type="GO" id="GO:0005759">
    <property type="term" value="C:mitochondrial matrix"/>
    <property type="evidence" value="ECO:0007669"/>
    <property type="project" value="TreeGrafter"/>
</dbReference>
<organism evidence="3 4">
    <name type="scientific">Tachysurus vachellii</name>
    <name type="common">Darkbarbel catfish</name>
    <name type="synonym">Pelteobagrus vachellii</name>
    <dbReference type="NCBI Taxonomy" id="175792"/>
    <lineage>
        <taxon>Eukaryota</taxon>
        <taxon>Metazoa</taxon>
        <taxon>Chordata</taxon>
        <taxon>Craniata</taxon>
        <taxon>Vertebrata</taxon>
        <taxon>Euteleostomi</taxon>
        <taxon>Actinopterygii</taxon>
        <taxon>Neopterygii</taxon>
        <taxon>Teleostei</taxon>
        <taxon>Ostariophysi</taxon>
        <taxon>Siluriformes</taxon>
        <taxon>Bagridae</taxon>
        <taxon>Tachysurus</taxon>
    </lineage>
</organism>
<dbReference type="PANTHER" id="PTHR24014:SF6">
    <property type="entry name" value="PENTATRICOPEPTIDE REPEAT-CONTAINING PROTEIN 1, MITOCHONDRIAL"/>
    <property type="match status" value="1"/>
</dbReference>
<feature type="region of interest" description="Disordered" evidence="2">
    <location>
        <begin position="1"/>
        <end position="32"/>
    </location>
</feature>
<dbReference type="FunFam" id="1.25.40.10:FF:001102">
    <property type="entry name" value="Pentatricopeptide repeat domain 1"/>
    <property type="match status" value="1"/>
</dbReference>
<protein>
    <recommendedName>
        <fullName evidence="5">Pentatricopeptide repeat-containing protein</fullName>
    </recommendedName>
</protein>
<feature type="compositionally biased region" description="Basic and acidic residues" evidence="2">
    <location>
        <begin position="265"/>
        <end position="274"/>
    </location>
</feature>
<proteinExistence type="predicted"/>
<dbReference type="Pfam" id="PF01535">
    <property type="entry name" value="PPR"/>
    <property type="match status" value="1"/>
</dbReference>
<name>A0AA88IPJ0_TACVA</name>
<dbReference type="PROSITE" id="PS51375">
    <property type="entry name" value="PPR"/>
    <property type="match status" value="2"/>
</dbReference>
<dbReference type="Proteomes" id="UP001187315">
    <property type="component" value="Unassembled WGS sequence"/>
</dbReference>
<feature type="region of interest" description="Disordered" evidence="2">
    <location>
        <begin position="255"/>
        <end position="312"/>
    </location>
</feature>
<dbReference type="InterPro" id="IPR011990">
    <property type="entry name" value="TPR-like_helical_dom_sf"/>
</dbReference>
<evidence type="ECO:0000313" key="3">
    <source>
        <dbReference type="EMBL" id="KAK2817738.1"/>
    </source>
</evidence>
<gene>
    <name evidence="3" type="ORF">Q7C36_021671</name>
</gene>
<dbReference type="GO" id="GO:0042780">
    <property type="term" value="P:tRNA 3'-end processing"/>
    <property type="evidence" value="ECO:0007669"/>
    <property type="project" value="TreeGrafter"/>
</dbReference>